<evidence type="ECO:0000256" key="1">
    <source>
        <dbReference type="SAM" id="MobiDB-lite"/>
    </source>
</evidence>
<evidence type="ECO:0000313" key="2">
    <source>
        <dbReference type="EMBL" id="KAH0624496.1"/>
    </source>
</evidence>
<proteinExistence type="predicted"/>
<dbReference type="EMBL" id="JAIPUX010001232">
    <property type="protein sequence ID" value="KAH0624496.1"/>
    <property type="molecule type" value="Genomic_DNA"/>
</dbReference>
<evidence type="ECO:0000313" key="3">
    <source>
        <dbReference type="Proteomes" id="UP000826234"/>
    </source>
</evidence>
<feature type="compositionally biased region" description="Basic residues" evidence="1">
    <location>
        <begin position="61"/>
        <end position="75"/>
    </location>
</feature>
<organism evidence="2 3">
    <name type="scientific">Phrynosoma platyrhinos</name>
    <name type="common">Desert horned lizard</name>
    <dbReference type="NCBI Taxonomy" id="52577"/>
    <lineage>
        <taxon>Eukaryota</taxon>
        <taxon>Metazoa</taxon>
        <taxon>Chordata</taxon>
        <taxon>Craniata</taxon>
        <taxon>Vertebrata</taxon>
        <taxon>Euteleostomi</taxon>
        <taxon>Lepidosauria</taxon>
        <taxon>Squamata</taxon>
        <taxon>Bifurcata</taxon>
        <taxon>Unidentata</taxon>
        <taxon>Episquamata</taxon>
        <taxon>Toxicofera</taxon>
        <taxon>Iguania</taxon>
        <taxon>Phrynosomatidae</taxon>
        <taxon>Phrynosomatinae</taxon>
        <taxon>Phrynosoma</taxon>
    </lineage>
</organism>
<reference evidence="2 3" key="1">
    <citation type="journal article" date="2022" name="Gigascience">
        <title>A chromosome-level genome assembly and annotation of the desert horned lizard, Phrynosoma platyrhinos, provides insight into chromosomal rearrangements among reptiles.</title>
        <authorList>
            <person name="Koochekian N."/>
            <person name="Ascanio A."/>
            <person name="Farleigh K."/>
            <person name="Card D.C."/>
            <person name="Schield D.R."/>
            <person name="Castoe T.A."/>
            <person name="Jezkova T."/>
        </authorList>
    </citation>
    <scope>NUCLEOTIDE SEQUENCE [LARGE SCALE GENOMIC DNA]</scope>
    <source>
        <strain evidence="2">NK-2021</strain>
    </source>
</reference>
<name>A0ABQ7T4M0_PHRPL</name>
<dbReference type="Proteomes" id="UP000826234">
    <property type="component" value="Unassembled WGS sequence"/>
</dbReference>
<feature type="region of interest" description="Disordered" evidence="1">
    <location>
        <begin position="50"/>
        <end position="75"/>
    </location>
</feature>
<accession>A0ABQ7T4M0</accession>
<protein>
    <submittedName>
        <fullName evidence="2">Uncharacterized protein</fullName>
    </submittedName>
</protein>
<comment type="caution">
    <text evidence="2">The sequence shown here is derived from an EMBL/GenBank/DDBJ whole genome shotgun (WGS) entry which is preliminary data.</text>
</comment>
<keyword evidence="3" id="KW-1185">Reference proteome</keyword>
<sequence length="111" mass="12823">MPSSAHLPIVMGSSSHPNKGSYKCIARSLAREGYTRSTEQVALKVKLKVQEKGHRQSQQWKRGHRRLEAKGHHHRVLGLRDKGRRLLNSYMQWMKKSRALNLLWLKEGSVN</sequence>
<gene>
    <name evidence="2" type="ORF">JD844_032001</name>
</gene>